<dbReference type="PANTHER" id="PTHR30290:SF9">
    <property type="entry name" value="OLIGOPEPTIDE-BINDING PROTEIN APPA"/>
    <property type="match status" value="1"/>
</dbReference>
<dbReference type="Gene3D" id="3.40.190.10">
    <property type="entry name" value="Periplasmic binding protein-like II"/>
    <property type="match status" value="1"/>
</dbReference>
<accession>A0ABW8MN60</accession>
<reference evidence="6 7" key="2">
    <citation type="submission" date="2024-11" db="EMBL/GenBank/DDBJ databases">
        <title>Using genomics to understand microbial adaptation to soil warming.</title>
        <authorList>
            <person name="Deangelis K.M. PhD."/>
        </authorList>
    </citation>
    <scope>NUCLEOTIDE SEQUENCE [LARGE SCALE GENOMIC DNA]</scope>
    <source>
        <strain evidence="6 7">GAS97</strain>
    </source>
</reference>
<dbReference type="EMBL" id="JBIYDN010000016">
    <property type="protein sequence ID" value="MFK4444809.1"/>
    <property type="molecule type" value="Genomic_DNA"/>
</dbReference>
<dbReference type="InterPro" id="IPR039424">
    <property type="entry name" value="SBP_5"/>
</dbReference>
<evidence type="ECO:0000313" key="6">
    <source>
        <dbReference type="EMBL" id="MFK4444809.1"/>
    </source>
</evidence>
<evidence type="ECO:0000256" key="2">
    <source>
        <dbReference type="ARBA" id="ARBA00022448"/>
    </source>
</evidence>
<dbReference type="RefSeq" id="WP_404609890.1">
    <property type="nucleotide sequence ID" value="NZ_JBIYDN010000016.1"/>
</dbReference>
<dbReference type="PIRSF" id="PIRSF002741">
    <property type="entry name" value="MppA"/>
    <property type="match status" value="1"/>
</dbReference>
<dbReference type="InterPro" id="IPR030678">
    <property type="entry name" value="Peptide/Ni-bd"/>
</dbReference>
<evidence type="ECO:0000256" key="3">
    <source>
        <dbReference type="ARBA" id="ARBA00022729"/>
    </source>
</evidence>
<evidence type="ECO:0000256" key="4">
    <source>
        <dbReference type="SAM" id="SignalP"/>
    </source>
</evidence>
<evidence type="ECO:0000259" key="5">
    <source>
        <dbReference type="Pfam" id="PF00496"/>
    </source>
</evidence>
<gene>
    <name evidence="6" type="ORF">ABH943_004831</name>
</gene>
<dbReference type="Gene3D" id="3.90.76.10">
    <property type="entry name" value="Dipeptide-binding Protein, Domain 1"/>
    <property type="match status" value="1"/>
</dbReference>
<sequence>MKQHGIKFAHYWVLGALAATVFAMPGTTRAQASDPITYVQGADIDTLDPAVTRSTTSQIVISHLFNRLVAWDGRELKRIVPDLAESWSTSADGKTWTFNLRRNVMFQDGTPFNAAAVKFNLDRIRDPKLGSPNRSYYADIDSVAASSEQVLQITTKHPSPTLLEMLAEEWSAISSPTAIRKFGRAYGHHPVGTGPYEFDSWVPNDQAVIKRNPGYFGTSSKAADLVFRPMPEDWARVIEVQTGNADVAADLSPESASQLKGNNKVLLLQAPSSYQVFFELNVTKPPFDDVHIRRAVNLAIDRQAIVNKVLMGYGKVPTSPFAEGTQGRRTFQPMAFDPDAARKLIRAVYPNGYPGTVVIWTPSGRYTKDRAVAEVVQGYLNAVGLKTEFKVWEWASYQKTLYRPEPGKGTGKGTNEANMWLLGTGITNAEIRLRRKLATGDPSNLTGYSNPEVDHLLALAATEMDYDKRMSYYGDIQKIIWEDAPNTIPLFDQVQLFGTRKNLTGLVVYDDGTVDLNQATLTKRAN</sequence>
<dbReference type="InterPro" id="IPR000914">
    <property type="entry name" value="SBP_5_dom"/>
</dbReference>
<feature type="signal peptide" evidence="4">
    <location>
        <begin position="1"/>
        <end position="32"/>
    </location>
</feature>
<dbReference type="Gene3D" id="3.10.105.10">
    <property type="entry name" value="Dipeptide-binding Protein, Domain 3"/>
    <property type="match status" value="1"/>
</dbReference>
<dbReference type="Pfam" id="PF00496">
    <property type="entry name" value="SBP_bac_5"/>
    <property type="match status" value="1"/>
</dbReference>
<evidence type="ECO:0000256" key="1">
    <source>
        <dbReference type="ARBA" id="ARBA00005695"/>
    </source>
</evidence>
<keyword evidence="2" id="KW-0813">Transport</keyword>
<keyword evidence="3 4" id="KW-0732">Signal</keyword>
<keyword evidence="7" id="KW-1185">Reference proteome</keyword>
<comment type="caution">
    <text evidence="6">The sequence shown here is derived from an EMBL/GenBank/DDBJ whole genome shotgun (WGS) entry which is preliminary data.</text>
</comment>
<dbReference type="SUPFAM" id="SSF53850">
    <property type="entry name" value="Periplasmic binding protein-like II"/>
    <property type="match status" value="1"/>
</dbReference>
<feature type="domain" description="Solute-binding protein family 5" evidence="5">
    <location>
        <begin position="79"/>
        <end position="400"/>
    </location>
</feature>
<dbReference type="Proteomes" id="UP001620514">
    <property type="component" value="Unassembled WGS sequence"/>
</dbReference>
<feature type="chain" id="PRO_5045695597" evidence="4">
    <location>
        <begin position="33"/>
        <end position="526"/>
    </location>
</feature>
<comment type="similarity">
    <text evidence="1">Belongs to the bacterial solute-binding protein 5 family.</text>
</comment>
<reference evidence="6 7" key="1">
    <citation type="submission" date="2024-10" db="EMBL/GenBank/DDBJ databases">
        <authorList>
            <person name="Deangelis K."/>
            <person name="Huntemann M."/>
            <person name="Clum A."/>
            <person name="Wang J."/>
            <person name="Palaniappan K."/>
            <person name="Ritter S."/>
            <person name="Chen I.-M."/>
            <person name="Stamatis D."/>
            <person name="Reddy T."/>
            <person name="O'Malley R."/>
            <person name="Daum C."/>
            <person name="Ng V."/>
            <person name="Ivanova N."/>
            <person name="Kyrpides N."/>
            <person name="Woyke T."/>
        </authorList>
    </citation>
    <scope>NUCLEOTIDE SEQUENCE [LARGE SCALE GENOMIC DNA]</scope>
    <source>
        <strain evidence="6 7">GAS97</strain>
    </source>
</reference>
<evidence type="ECO:0000313" key="7">
    <source>
        <dbReference type="Proteomes" id="UP001620514"/>
    </source>
</evidence>
<dbReference type="PANTHER" id="PTHR30290">
    <property type="entry name" value="PERIPLASMIC BINDING COMPONENT OF ABC TRANSPORTER"/>
    <property type="match status" value="1"/>
</dbReference>
<name>A0ABW8MN60_9BURK</name>
<proteinExistence type="inferred from homology"/>
<protein>
    <submittedName>
        <fullName evidence="6">ABC-type transport system substrate-binding protein</fullName>
    </submittedName>
</protein>
<organism evidence="6 7">
    <name type="scientific">Caballeronia udeis</name>
    <dbReference type="NCBI Taxonomy" id="1232866"/>
    <lineage>
        <taxon>Bacteria</taxon>
        <taxon>Pseudomonadati</taxon>
        <taxon>Pseudomonadota</taxon>
        <taxon>Betaproteobacteria</taxon>
        <taxon>Burkholderiales</taxon>
        <taxon>Burkholderiaceae</taxon>
        <taxon>Caballeronia</taxon>
    </lineage>
</organism>